<name>A0A915KNV5_ROMCU</name>
<evidence type="ECO:0000313" key="2">
    <source>
        <dbReference type="WBParaSite" id="nRc.2.0.1.t40466-RA"/>
    </source>
</evidence>
<dbReference type="OMA" id="NIASEMW"/>
<keyword evidence="1" id="KW-1185">Reference proteome</keyword>
<reference evidence="2" key="1">
    <citation type="submission" date="2022-11" db="UniProtKB">
        <authorList>
            <consortium name="WormBaseParasite"/>
        </authorList>
    </citation>
    <scope>IDENTIFICATION</scope>
</reference>
<dbReference type="AlphaFoldDB" id="A0A915KNV5"/>
<dbReference type="Pfam" id="PF11277">
    <property type="entry name" value="Med24_N"/>
    <property type="match status" value="1"/>
</dbReference>
<sequence>MDTEPSSSMASAAATAKIKESVLSCDENIASEMWRKLKANQSLWSDESLSDWSLICKYIPAIGDKLLSELKDDTIIADDCKNIFNGLLYVNINGTTHWMCSMLLCLVHWLIARPSSDERKKCAGILSTFVDSVITPSTGERNKLTDRQTFMANVTKRLLSPLLASEPIPSPSCPWLFSVAAGSPTKALRAASVGSYFTPNADLFRQQFSVAQKQGWLPAAALKVVALCNNLEHQKFWIKICLEQFMIVVFHEFKKLSAVEEMILWTELSLACCCVSEDDTSFTSAKKIANNPGEQLRLVKNCTFRSVTAFIDYLVGFVLDAGYELFSVAPRGLVLSKFLLRLYIFAFQTINRWQNVDKKKTGDEPSPPKLRRIEMDCGLEYENQIVVAKEDEEAYSCVTRLLASLYEKFEQICSPGNIKPGVFFVAAFLHYLSKRRCPESALMRSLLPGTLIPSIIETDPDILPVNSILSLYHLKKPDSRNLALKNIFLLHLKKRFGSQPR</sequence>
<proteinExistence type="predicted"/>
<dbReference type="GO" id="GO:0016592">
    <property type="term" value="C:mediator complex"/>
    <property type="evidence" value="ECO:0007669"/>
    <property type="project" value="InterPro"/>
</dbReference>
<protein>
    <submittedName>
        <fullName evidence="2">Mediator of RNA polymerase II transcription subunit 24</fullName>
    </submittedName>
</protein>
<dbReference type="WBParaSite" id="nRc.2.0.1.t40466-RA">
    <property type="protein sequence ID" value="nRc.2.0.1.t40466-RA"/>
    <property type="gene ID" value="nRc.2.0.1.g40466"/>
</dbReference>
<dbReference type="Proteomes" id="UP000887565">
    <property type="component" value="Unplaced"/>
</dbReference>
<organism evidence="1 2">
    <name type="scientific">Romanomermis culicivorax</name>
    <name type="common">Nematode worm</name>
    <dbReference type="NCBI Taxonomy" id="13658"/>
    <lineage>
        <taxon>Eukaryota</taxon>
        <taxon>Metazoa</taxon>
        <taxon>Ecdysozoa</taxon>
        <taxon>Nematoda</taxon>
        <taxon>Enoplea</taxon>
        <taxon>Dorylaimia</taxon>
        <taxon>Mermithida</taxon>
        <taxon>Mermithoidea</taxon>
        <taxon>Mermithidae</taxon>
        <taxon>Romanomermis</taxon>
    </lineage>
</organism>
<accession>A0A915KNV5</accession>
<dbReference type="InterPro" id="IPR021429">
    <property type="entry name" value="Mediator_Med24"/>
</dbReference>
<evidence type="ECO:0000313" key="1">
    <source>
        <dbReference type="Proteomes" id="UP000887565"/>
    </source>
</evidence>